<comment type="caution">
    <text evidence="5">The sequence shown here is derived from an EMBL/GenBank/DDBJ whole genome shotgun (WGS) entry which is preliminary data.</text>
</comment>
<evidence type="ECO:0000313" key="6">
    <source>
        <dbReference type="Proteomes" id="UP000777438"/>
    </source>
</evidence>
<dbReference type="PANTHER" id="PTHR37534">
    <property type="entry name" value="TRANSCRIPTIONAL ACTIVATOR PROTEIN UGA3"/>
    <property type="match status" value="1"/>
</dbReference>
<dbReference type="Pfam" id="PF11951">
    <property type="entry name" value="Fungal_trans_2"/>
    <property type="match status" value="1"/>
</dbReference>
<evidence type="ECO:0000256" key="1">
    <source>
        <dbReference type="ARBA" id="ARBA00004123"/>
    </source>
</evidence>
<dbReference type="EMBL" id="JAGPYM010000005">
    <property type="protein sequence ID" value="KAH6894501.1"/>
    <property type="molecule type" value="Genomic_DNA"/>
</dbReference>
<feature type="region of interest" description="Disordered" evidence="3">
    <location>
        <begin position="73"/>
        <end position="110"/>
    </location>
</feature>
<keyword evidence="6" id="KW-1185">Reference proteome</keyword>
<dbReference type="GO" id="GO:0005634">
    <property type="term" value="C:nucleus"/>
    <property type="evidence" value="ECO:0007669"/>
    <property type="project" value="UniProtKB-SubCell"/>
</dbReference>
<dbReference type="GO" id="GO:0008270">
    <property type="term" value="F:zinc ion binding"/>
    <property type="evidence" value="ECO:0007669"/>
    <property type="project" value="InterPro"/>
</dbReference>
<dbReference type="PROSITE" id="PS50048">
    <property type="entry name" value="ZN2_CY6_FUNGAL_2"/>
    <property type="match status" value="1"/>
</dbReference>
<dbReference type="Gene3D" id="4.10.240.10">
    <property type="entry name" value="Zn(2)-C6 fungal-type DNA-binding domain"/>
    <property type="match status" value="1"/>
</dbReference>
<dbReference type="Proteomes" id="UP000777438">
    <property type="component" value="Unassembled WGS sequence"/>
</dbReference>
<protein>
    <submittedName>
        <fullName evidence="5">Fungal-specific transcription factor domain-containing protein</fullName>
    </submittedName>
</protein>
<evidence type="ECO:0000259" key="4">
    <source>
        <dbReference type="PROSITE" id="PS50048"/>
    </source>
</evidence>
<dbReference type="AlphaFoldDB" id="A0A9P8WD53"/>
<dbReference type="SMART" id="SM00066">
    <property type="entry name" value="GAL4"/>
    <property type="match status" value="1"/>
</dbReference>
<dbReference type="OrthoDB" id="5380854at2759"/>
<dbReference type="InterPro" id="IPR021858">
    <property type="entry name" value="Fun_TF"/>
</dbReference>
<dbReference type="GO" id="GO:0000981">
    <property type="term" value="F:DNA-binding transcription factor activity, RNA polymerase II-specific"/>
    <property type="evidence" value="ECO:0007669"/>
    <property type="project" value="InterPro"/>
</dbReference>
<dbReference type="PANTHER" id="PTHR37534:SF51">
    <property type="entry name" value="ACRIFLAVINE SENSITIVITY CONTROL PROTEIN ACR-2"/>
    <property type="match status" value="1"/>
</dbReference>
<comment type="subcellular location">
    <subcellularLocation>
        <location evidence="1">Nucleus</location>
    </subcellularLocation>
</comment>
<proteinExistence type="predicted"/>
<dbReference type="SUPFAM" id="SSF57701">
    <property type="entry name" value="Zn2/Cys6 DNA-binding domain"/>
    <property type="match status" value="1"/>
</dbReference>
<dbReference type="Pfam" id="PF00172">
    <property type="entry name" value="Zn_clus"/>
    <property type="match status" value="1"/>
</dbReference>
<accession>A0A9P8WD53</accession>
<dbReference type="GO" id="GO:0045944">
    <property type="term" value="P:positive regulation of transcription by RNA polymerase II"/>
    <property type="evidence" value="ECO:0007669"/>
    <property type="project" value="TreeGrafter"/>
</dbReference>
<gene>
    <name evidence="5" type="ORF">B0T10DRAFT_480626</name>
</gene>
<organism evidence="5 6">
    <name type="scientific">Thelonectria olida</name>
    <dbReference type="NCBI Taxonomy" id="1576542"/>
    <lineage>
        <taxon>Eukaryota</taxon>
        <taxon>Fungi</taxon>
        <taxon>Dikarya</taxon>
        <taxon>Ascomycota</taxon>
        <taxon>Pezizomycotina</taxon>
        <taxon>Sordariomycetes</taxon>
        <taxon>Hypocreomycetidae</taxon>
        <taxon>Hypocreales</taxon>
        <taxon>Nectriaceae</taxon>
        <taxon>Thelonectria</taxon>
    </lineage>
</organism>
<keyword evidence="2" id="KW-0539">Nucleus</keyword>
<evidence type="ECO:0000256" key="2">
    <source>
        <dbReference type="ARBA" id="ARBA00023242"/>
    </source>
</evidence>
<dbReference type="PROSITE" id="PS00463">
    <property type="entry name" value="ZN2_CY6_FUNGAL_1"/>
    <property type="match status" value="1"/>
</dbReference>
<feature type="domain" description="Zn(2)-C6 fungal-type" evidence="4">
    <location>
        <begin position="17"/>
        <end position="45"/>
    </location>
</feature>
<dbReference type="InterPro" id="IPR001138">
    <property type="entry name" value="Zn2Cys6_DnaBD"/>
</dbReference>
<reference evidence="5 6" key="1">
    <citation type="journal article" date="2021" name="Nat. Commun.">
        <title>Genetic determinants of endophytism in the Arabidopsis root mycobiome.</title>
        <authorList>
            <person name="Mesny F."/>
            <person name="Miyauchi S."/>
            <person name="Thiergart T."/>
            <person name="Pickel B."/>
            <person name="Atanasova L."/>
            <person name="Karlsson M."/>
            <person name="Huettel B."/>
            <person name="Barry K.W."/>
            <person name="Haridas S."/>
            <person name="Chen C."/>
            <person name="Bauer D."/>
            <person name="Andreopoulos W."/>
            <person name="Pangilinan J."/>
            <person name="LaButti K."/>
            <person name="Riley R."/>
            <person name="Lipzen A."/>
            <person name="Clum A."/>
            <person name="Drula E."/>
            <person name="Henrissat B."/>
            <person name="Kohler A."/>
            <person name="Grigoriev I.V."/>
            <person name="Martin F.M."/>
            <person name="Hacquard S."/>
        </authorList>
    </citation>
    <scope>NUCLEOTIDE SEQUENCE [LARGE SCALE GENOMIC DNA]</scope>
    <source>
        <strain evidence="5 6">MPI-CAGE-CH-0241</strain>
    </source>
</reference>
<evidence type="ECO:0000256" key="3">
    <source>
        <dbReference type="SAM" id="MobiDB-lite"/>
    </source>
</evidence>
<dbReference type="InterPro" id="IPR036864">
    <property type="entry name" value="Zn2-C6_fun-type_DNA-bd_sf"/>
</dbReference>
<name>A0A9P8WD53_9HYPO</name>
<dbReference type="GO" id="GO:0000976">
    <property type="term" value="F:transcription cis-regulatory region binding"/>
    <property type="evidence" value="ECO:0007669"/>
    <property type="project" value="TreeGrafter"/>
</dbReference>
<evidence type="ECO:0000313" key="5">
    <source>
        <dbReference type="EMBL" id="KAH6894501.1"/>
    </source>
</evidence>
<sequence>MSPSADIRSERGAADKPCHNCRRRRLRCDRTVPHCDKCVSRGIECLGYGQLFLWTGAVASRGKLAGQKSSAALYPAAAPAPSPRRNRRPASASVIAASTPSETDSDEGRTDVVSSFGDDDAAFVASGGDAQLACITAPNLFQYEYENDQAPTDTPWVLVDPLFQDMKYSQRQYLAYFSSRLCRDFVADDVPERNPFRTLLPLTQSHPLLRQVIIAASATHMYNRSRPWLSPDSLDRGLGPRRLLVDALVAKQQVLQMMSTALQNVDSIDGDVLLASVLFLINVELIESGKHNWKAHLDGAGRIMSILPVSTSSESLRNYLFSDCFVYYILESTFRPFVTDSDSFFASPEGLNIFANTINNYYCCPPEILEIMLTAAQLSSKVSGEIVSSDMITTAGAALFNRAQNIDLIAWAKQVETLPSTYSDPVLSRFRVASAHKLGLCLYILHAIPSLSQIFGDEMADGLLDEIQQALIAIPEDDPNFKATSWVTFVFGASVRTPERKEWVIDRIKRLILESPWGYWYAARDALQKLWAVQADGNENKSWVQLLRDLSMDLLVV</sequence>